<reference evidence="12" key="1">
    <citation type="submission" date="2021-02" db="EMBL/GenBank/DDBJ databases">
        <authorList>
            <person name="Nowell W R."/>
        </authorList>
    </citation>
    <scope>NUCLEOTIDE SEQUENCE</scope>
</reference>
<keyword evidence="8 10" id="KW-0333">Golgi apparatus</keyword>
<evidence type="ECO:0000256" key="6">
    <source>
        <dbReference type="ARBA" id="ARBA00022968"/>
    </source>
</evidence>
<evidence type="ECO:0000256" key="11">
    <source>
        <dbReference type="SAM" id="SignalP"/>
    </source>
</evidence>
<proteinExistence type="inferred from homology"/>
<keyword evidence="6 10" id="KW-0735">Signal-anchor</keyword>
<dbReference type="Gene3D" id="3.90.550.50">
    <property type="match status" value="1"/>
</dbReference>
<dbReference type="EC" id="2.4.1.-" evidence="10"/>
<evidence type="ECO:0000256" key="5">
    <source>
        <dbReference type="ARBA" id="ARBA00022692"/>
    </source>
</evidence>
<dbReference type="Pfam" id="PF01762">
    <property type="entry name" value="Galactosyl_T"/>
    <property type="match status" value="1"/>
</dbReference>
<keyword evidence="3 10" id="KW-0328">Glycosyltransferase</keyword>
<organism evidence="12 13">
    <name type="scientific">Adineta ricciae</name>
    <name type="common">Rotifer</name>
    <dbReference type="NCBI Taxonomy" id="249248"/>
    <lineage>
        <taxon>Eukaryota</taxon>
        <taxon>Metazoa</taxon>
        <taxon>Spiralia</taxon>
        <taxon>Gnathifera</taxon>
        <taxon>Rotifera</taxon>
        <taxon>Eurotatoria</taxon>
        <taxon>Bdelloidea</taxon>
        <taxon>Adinetida</taxon>
        <taxon>Adinetidae</taxon>
        <taxon>Adineta</taxon>
    </lineage>
</organism>
<evidence type="ECO:0000256" key="2">
    <source>
        <dbReference type="ARBA" id="ARBA00008661"/>
    </source>
</evidence>
<dbReference type="AlphaFoldDB" id="A0A814YAE5"/>
<evidence type="ECO:0000256" key="8">
    <source>
        <dbReference type="ARBA" id="ARBA00023034"/>
    </source>
</evidence>
<feature type="transmembrane region" description="Helical" evidence="10">
    <location>
        <begin position="353"/>
        <end position="371"/>
    </location>
</feature>
<dbReference type="GO" id="GO:0006493">
    <property type="term" value="P:protein O-linked glycosylation"/>
    <property type="evidence" value="ECO:0007669"/>
    <property type="project" value="TreeGrafter"/>
</dbReference>
<comment type="subcellular location">
    <subcellularLocation>
        <location evidence="1 10">Golgi apparatus membrane</location>
        <topology evidence="1 10">Single-pass type II membrane protein</topology>
    </subcellularLocation>
</comment>
<evidence type="ECO:0000256" key="9">
    <source>
        <dbReference type="ARBA" id="ARBA00023136"/>
    </source>
</evidence>
<evidence type="ECO:0000256" key="10">
    <source>
        <dbReference type="RuleBase" id="RU363063"/>
    </source>
</evidence>
<feature type="signal peptide" evidence="11">
    <location>
        <begin position="1"/>
        <end position="20"/>
    </location>
</feature>
<dbReference type="InterPro" id="IPR002659">
    <property type="entry name" value="Glyco_trans_31"/>
</dbReference>
<dbReference type="PANTHER" id="PTHR11214">
    <property type="entry name" value="BETA-1,3-N-ACETYLGLUCOSAMINYLTRANSFERASE"/>
    <property type="match status" value="1"/>
</dbReference>
<feature type="chain" id="PRO_5032822530" description="Hexosyltransferase" evidence="11">
    <location>
        <begin position="21"/>
        <end position="376"/>
    </location>
</feature>
<dbReference type="OrthoDB" id="5512589at2759"/>
<evidence type="ECO:0000313" key="13">
    <source>
        <dbReference type="Proteomes" id="UP000663852"/>
    </source>
</evidence>
<protein>
    <recommendedName>
        <fullName evidence="10">Hexosyltransferase</fullName>
        <ecNumber evidence="10">2.4.1.-</ecNumber>
    </recommendedName>
</protein>
<evidence type="ECO:0000256" key="1">
    <source>
        <dbReference type="ARBA" id="ARBA00004323"/>
    </source>
</evidence>
<evidence type="ECO:0000256" key="3">
    <source>
        <dbReference type="ARBA" id="ARBA00022676"/>
    </source>
</evidence>
<dbReference type="EMBL" id="CAJNOJ010000164">
    <property type="protein sequence ID" value="CAF1227101.1"/>
    <property type="molecule type" value="Genomic_DNA"/>
</dbReference>
<dbReference type="GO" id="GO:0000139">
    <property type="term" value="C:Golgi membrane"/>
    <property type="evidence" value="ECO:0007669"/>
    <property type="project" value="UniProtKB-SubCell"/>
</dbReference>
<evidence type="ECO:0000256" key="7">
    <source>
        <dbReference type="ARBA" id="ARBA00022989"/>
    </source>
</evidence>
<comment type="similarity">
    <text evidence="2 10">Belongs to the glycosyltransferase 31 family.</text>
</comment>
<sequence length="376" mass="43726">MFNRIFILIWLITRIQQNSAVLPSYVHVHTPAEIMEINYVVLHQVSLCEDSQYADSQLFIAIKSAVNNLNQRELVRQTWLPEVIRYRIPYVFMLGSTNDEEMFEKLLVENRNYHDLIIGKFVDDYYNLTLKSIFTVTWASVHCSSRWLLYVDDDAIINIRNVIRFFNTKKDVLNLNIFCNKGVRQVHREVQNKWYVPESVWLDEKFPEFCYGSGYLIPSDVLTVLSSTLISNTTTPKLWLEDVFVTGIAAKAANIKIVSTGFVCCQVRSARLFKENMVLGQMGKDKKFLESWKAVQKKSALAKKSEPRHPVIRNGGSVFQRKGLLMSRPIENHARLRNFIQSMNGINSRNRAYLWYTILVILIGVMLYLGFSRKLY</sequence>
<dbReference type="PANTHER" id="PTHR11214:SF314">
    <property type="entry name" value="HEXOSYLTRANSFERASE"/>
    <property type="match status" value="1"/>
</dbReference>
<dbReference type="GO" id="GO:0016758">
    <property type="term" value="F:hexosyltransferase activity"/>
    <property type="evidence" value="ECO:0007669"/>
    <property type="project" value="InterPro"/>
</dbReference>
<evidence type="ECO:0000313" key="12">
    <source>
        <dbReference type="EMBL" id="CAF1227101.1"/>
    </source>
</evidence>
<keyword evidence="7 10" id="KW-1133">Transmembrane helix</keyword>
<keyword evidence="5 10" id="KW-0812">Transmembrane</keyword>
<gene>
    <name evidence="12" type="ORF">EDS130_LOCUS26726</name>
</gene>
<comment type="caution">
    <text evidence="12">The sequence shown here is derived from an EMBL/GenBank/DDBJ whole genome shotgun (WGS) entry which is preliminary data.</text>
</comment>
<accession>A0A814YAE5</accession>
<name>A0A814YAE5_ADIRI</name>
<dbReference type="Proteomes" id="UP000663852">
    <property type="component" value="Unassembled WGS sequence"/>
</dbReference>
<keyword evidence="4" id="KW-0808">Transferase</keyword>
<keyword evidence="11" id="KW-0732">Signal</keyword>
<keyword evidence="9 10" id="KW-0472">Membrane</keyword>
<evidence type="ECO:0000256" key="4">
    <source>
        <dbReference type="ARBA" id="ARBA00022679"/>
    </source>
</evidence>